<protein>
    <submittedName>
        <fullName evidence="1">Uncharacterized protein</fullName>
    </submittedName>
</protein>
<sequence>MPEETVKLKGLEKIKKAYILRATRRLSPQIPTIDQDTTVIPSNKEEALPTYLRHDGYQPLINYWTEEDLILADEFRDGNVSASFDCYTSLYRSVEMLLDSVREVMVRTDSAGLNYEEFIDRLEEGFKVKGRHIKVYYAISCDMVDALKKEIERLPDEAWKPLRKITEKGLEEGRKEWSEVKNCTL</sequence>
<dbReference type="KEGG" id="taut:V4D30_01630"/>
<dbReference type="AlphaFoldDB" id="A0AAU8GWZ3"/>
<evidence type="ECO:0000313" key="1">
    <source>
        <dbReference type="EMBL" id="XCH46992.1"/>
    </source>
</evidence>
<organism evidence="1">
    <name type="scientific">Thermodesulfovibrio autotrophicus</name>
    <dbReference type="NCBI Taxonomy" id="3118333"/>
    <lineage>
        <taxon>Bacteria</taxon>
        <taxon>Pseudomonadati</taxon>
        <taxon>Nitrospirota</taxon>
        <taxon>Thermodesulfovibrionia</taxon>
        <taxon>Thermodesulfovibrionales</taxon>
        <taxon>Thermodesulfovibrionaceae</taxon>
        <taxon>Thermodesulfovibrio</taxon>
    </lineage>
</organism>
<reference evidence="1" key="1">
    <citation type="submission" date="2024-01" db="EMBL/GenBank/DDBJ databases">
        <title>The first autotrophic representatives of the genus Thermodesulfovibrio.</title>
        <authorList>
            <person name="Maltseva A.I."/>
            <person name="Elcheninov A.G."/>
            <person name="Kublanov I.V."/>
            <person name="Lebedinsky A.V."/>
            <person name="Frolov E.N."/>
        </authorList>
    </citation>
    <scope>NUCLEOTIDE SEQUENCE</scope>
    <source>
        <strain evidence="1">3907-1M</strain>
    </source>
</reference>
<proteinExistence type="predicted"/>
<dbReference type="EMBL" id="CP144373">
    <property type="protein sequence ID" value="XCH46992.1"/>
    <property type="molecule type" value="Genomic_DNA"/>
</dbReference>
<accession>A0AAU8GWZ3</accession>
<gene>
    <name evidence="1" type="ORF">V4D30_01630</name>
</gene>
<name>A0AAU8GWZ3_9BACT</name>
<dbReference type="RefSeq" id="WP_353684518.1">
    <property type="nucleotide sequence ID" value="NZ_CP144373.1"/>
</dbReference>